<dbReference type="PANTHER" id="PTHR22916">
    <property type="entry name" value="GLYCOSYLTRANSFERASE"/>
    <property type="match status" value="1"/>
</dbReference>
<name>A0ABT8AGE2_9PROT</name>
<dbReference type="PANTHER" id="PTHR22916:SF3">
    <property type="entry name" value="UDP-GLCNAC:BETAGAL BETA-1,3-N-ACETYLGLUCOSAMINYLTRANSFERASE-LIKE PROTEIN 1"/>
    <property type="match status" value="1"/>
</dbReference>
<reference evidence="3" key="1">
    <citation type="journal article" date="2019" name="Int. J. Syst. Evol. Microbiol.">
        <title>The Global Catalogue of Microorganisms (GCM) 10K type strain sequencing project: providing services to taxonomists for standard genome sequencing and annotation.</title>
        <authorList>
            <consortium name="The Broad Institute Genomics Platform"/>
            <consortium name="The Broad Institute Genome Sequencing Center for Infectious Disease"/>
            <person name="Wu L."/>
            <person name="Ma J."/>
        </authorList>
    </citation>
    <scope>NUCLEOTIDE SEQUENCE [LARGE SCALE GENOMIC DNA]</scope>
    <source>
        <strain evidence="3">CECT 7131</strain>
    </source>
</reference>
<gene>
    <name evidence="2" type="ORF">QWZ14_29490</name>
</gene>
<dbReference type="Gene3D" id="3.90.550.10">
    <property type="entry name" value="Spore Coat Polysaccharide Biosynthesis Protein SpsA, Chain A"/>
    <property type="match status" value="1"/>
</dbReference>
<dbReference type="SUPFAM" id="SSF53448">
    <property type="entry name" value="Nucleotide-diphospho-sugar transferases"/>
    <property type="match status" value="1"/>
</dbReference>
<dbReference type="EC" id="2.4.-.-" evidence="2"/>
<evidence type="ECO:0000313" key="3">
    <source>
        <dbReference type="Proteomes" id="UP001529369"/>
    </source>
</evidence>
<evidence type="ECO:0000313" key="2">
    <source>
        <dbReference type="EMBL" id="MDN3568531.1"/>
    </source>
</evidence>
<comment type="caution">
    <text evidence="2">The sequence shown here is derived from an EMBL/GenBank/DDBJ whole genome shotgun (WGS) entry which is preliminary data.</text>
</comment>
<proteinExistence type="predicted"/>
<dbReference type="RefSeq" id="WP_290320639.1">
    <property type="nucleotide sequence ID" value="NZ_JAUFPN010000282.1"/>
</dbReference>
<organism evidence="2 3">
    <name type="scientific">Paeniroseomonas aquatica</name>
    <dbReference type="NCBI Taxonomy" id="373043"/>
    <lineage>
        <taxon>Bacteria</taxon>
        <taxon>Pseudomonadati</taxon>
        <taxon>Pseudomonadota</taxon>
        <taxon>Alphaproteobacteria</taxon>
        <taxon>Acetobacterales</taxon>
        <taxon>Acetobacteraceae</taxon>
        <taxon>Paeniroseomonas</taxon>
    </lineage>
</organism>
<keyword evidence="3" id="KW-1185">Reference proteome</keyword>
<keyword evidence="2" id="KW-0328">Glycosyltransferase</keyword>
<feature type="domain" description="Glycosyltransferase 2-like" evidence="1">
    <location>
        <begin position="9"/>
        <end position="171"/>
    </location>
</feature>
<protein>
    <submittedName>
        <fullName evidence="2">Glycosyltransferase</fullName>
        <ecNumber evidence="2">2.4.-.-</ecNumber>
    </submittedName>
</protein>
<dbReference type="InterPro" id="IPR001173">
    <property type="entry name" value="Glyco_trans_2-like"/>
</dbReference>
<dbReference type="EMBL" id="JAUFPN010000282">
    <property type="protein sequence ID" value="MDN3568531.1"/>
    <property type="molecule type" value="Genomic_DNA"/>
</dbReference>
<dbReference type="Pfam" id="PF00535">
    <property type="entry name" value="Glycos_transf_2"/>
    <property type="match status" value="1"/>
</dbReference>
<dbReference type="Proteomes" id="UP001529369">
    <property type="component" value="Unassembled WGS sequence"/>
</dbReference>
<accession>A0ABT8AGE2</accession>
<sequence>MARSKKTLSIVLATYNGSKYIEAQLRSLANQTVIPDELLVSDDNSSDETVEILEHFQRESRFPVKIMRRVPALGFRENFLRTSLEARSDFIAFCDQDDIWREDKIEKCSKYFENKNISMIIHPAETIDKFSNTIGKFRQNVKGTVIKRPLSYDLWSTFWGFSIVYRRKLLDVFPIECRFLDYISPDHRVAHDRWITFIAQMVGSTVEIDESLVKYRQHDNNLYGQGLSETFRITSNIVERTDLYIEIGLHMLAIINSLDAENVRNFPLYEKSKCAAFVEKAVEKLQNRREIYLPKSKMKSIVNAYVAVLSGAYISLDNNSFRWKSLARDLHFAAFRN</sequence>
<evidence type="ECO:0000259" key="1">
    <source>
        <dbReference type="Pfam" id="PF00535"/>
    </source>
</evidence>
<dbReference type="InterPro" id="IPR029044">
    <property type="entry name" value="Nucleotide-diphossugar_trans"/>
</dbReference>
<dbReference type="GO" id="GO:0016757">
    <property type="term" value="F:glycosyltransferase activity"/>
    <property type="evidence" value="ECO:0007669"/>
    <property type="project" value="UniProtKB-KW"/>
</dbReference>
<keyword evidence="2" id="KW-0808">Transferase</keyword>